<evidence type="ECO:0000313" key="1">
    <source>
        <dbReference type="EMBL" id="MCI2283463.1"/>
    </source>
</evidence>
<proteinExistence type="predicted"/>
<accession>A0ABS9WZR7</accession>
<dbReference type="RefSeq" id="WP_242284937.1">
    <property type="nucleotide sequence ID" value="NZ_JAKKSL010000001.1"/>
</dbReference>
<reference evidence="1" key="1">
    <citation type="submission" date="2022-01" db="EMBL/GenBank/DDBJ databases">
        <title>Colwellia maritima, isolated from seawater.</title>
        <authorList>
            <person name="Kristyanto S."/>
            <person name="Jung J."/>
            <person name="Jeon C.O."/>
        </authorList>
    </citation>
    <scope>NUCLEOTIDE SEQUENCE</scope>
    <source>
        <strain evidence="1">MSW7</strain>
    </source>
</reference>
<sequence>MSIAESYFYLGKYKEAYTAINKAMDDPKSRKAAKGWKGFIADTARRKNVSI</sequence>
<evidence type="ECO:0008006" key="3">
    <source>
        <dbReference type="Google" id="ProtNLM"/>
    </source>
</evidence>
<dbReference type="Proteomes" id="UP001139646">
    <property type="component" value="Unassembled WGS sequence"/>
</dbReference>
<name>A0ABS9WZR7_9GAMM</name>
<comment type="caution">
    <text evidence="1">The sequence shown here is derived from an EMBL/GenBank/DDBJ whole genome shotgun (WGS) entry which is preliminary data.</text>
</comment>
<evidence type="ECO:0000313" key="2">
    <source>
        <dbReference type="Proteomes" id="UP001139646"/>
    </source>
</evidence>
<protein>
    <recommendedName>
        <fullName evidence="3">Tetratricopeptide repeat protein</fullName>
    </recommendedName>
</protein>
<organism evidence="1 2">
    <name type="scientific">Colwellia maritima</name>
    <dbReference type="NCBI Taxonomy" id="2912588"/>
    <lineage>
        <taxon>Bacteria</taxon>
        <taxon>Pseudomonadati</taxon>
        <taxon>Pseudomonadota</taxon>
        <taxon>Gammaproteobacteria</taxon>
        <taxon>Alteromonadales</taxon>
        <taxon>Colwelliaceae</taxon>
        <taxon>Colwellia</taxon>
    </lineage>
</organism>
<dbReference type="EMBL" id="JAKKSL010000001">
    <property type="protein sequence ID" value="MCI2283463.1"/>
    <property type="molecule type" value="Genomic_DNA"/>
</dbReference>
<keyword evidence="2" id="KW-1185">Reference proteome</keyword>
<gene>
    <name evidence="1" type="ORF">L3081_08685</name>
</gene>